<protein>
    <submittedName>
        <fullName evidence="1">Uncharacterized protein</fullName>
    </submittedName>
</protein>
<evidence type="ECO:0000313" key="1">
    <source>
        <dbReference type="EMBL" id="VEV97540.1"/>
    </source>
</evidence>
<accession>A0A653E482</accession>
<dbReference type="AlphaFoldDB" id="A0A653E482"/>
<dbReference type="RefSeq" id="WP_150548405.1">
    <property type="nucleotide sequence ID" value="NZ_LR215729.2"/>
</dbReference>
<proteinExistence type="predicted"/>
<gene>
    <name evidence="1" type="ORF">PMYSY11_2495</name>
</gene>
<name>A0A653E482_9PSED</name>
<sequence length="63" mass="6723">MNDPFEKAVSVAPKTLGQGCLSRYDIDELSAEDGADFSQAKELLGELHAQAGQPAHPAPEKSR</sequence>
<dbReference type="EMBL" id="LR215729">
    <property type="protein sequence ID" value="VEV97540.1"/>
    <property type="molecule type" value="Genomic_DNA"/>
</dbReference>
<reference evidence="1" key="1">
    <citation type="submission" date="2019-02" db="EMBL/GenBank/DDBJ databases">
        <authorList>
            <consortium name="Genoscope - CEA"/>
            <person name="William W."/>
        </authorList>
    </citation>
    <scope>NUCLEOTIDE SEQUENCE [LARGE SCALE GENOMIC DNA]</scope>
    <source>
        <strain evidence="1">YSy11</strain>
    </source>
</reference>
<organism evidence="1">
    <name type="scientific">Pseudomonas marincola</name>
    <dbReference type="NCBI Taxonomy" id="437900"/>
    <lineage>
        <taxon>Bacteria</taxon>
        <taxon>Pseudomonadati</taxon>
        <taxon>Pseudomonadota</taxon>
        <taxon>Gammaproteobacteria</taxon>
        <taxon>Pseudomonadales</taxon>
        <taxon>Pseudomonadaceae</taxon>
        <taxon>Pseudomonas</taxon>
    </lineage>
</organism>